<reference evidence="4 5" key="1">
    <citation type="journal article" date="2020" name="Genomics">
        <title>Complete, high-quality genomes from long-read metagenomic sequencing of two wolf lichen thalli reveals enigmatic genome architecture.</title>
        <authorList>
            <person name="McKenzie S.K."/>
            <person name="Walston R.F."/>
            <person name="Allen J.L."/>
        </authorList>
    </citation>
    <scope>NUCLEOTIDE SEQUENCE [LARGE SCALE GENOMIC DNA]</scope>
    <source>
        <strain evidence="4">WasteWater2</strain>
    </source>
</reference>
<comment type="caution">
    <text evidence="4">The sequence shown here is derived from an EMBL/GenBank/DDBJ whole genome shotgun (WGS) entry which is preliminary data.</text>
</comment>
<organism evidence="4 5">
    <name type="scientific">Letharia columbiana</name>
    <dbReference type="NCBI Taxonomy" id="112416"/>
    <lineage>
        <taxon>Eukaryota</taxon>
        <taxon>Fungi</taxon>
        <taxon>Dikarya</taxon>
        <taxon>Ascomycota</taxon>
        <taxon>Pezizomycotina</taxon>
        <taxon>Lecanoromycetes</taxon>
        <taxon>OSLEUM clade</taxon>
        <taxon>Lecanoromycetidae</taxon>
        <taxon>Lecanorales</taxon>
        <taxon>Lecanorineae</taxon>
        <taxon>Parmeliaceae</taxon>
        <taxon>Letharia</taxon>
    </lineage>
</organism>
<feature type="compositionally biased region" description="Polar residues" evidence="1">
    <location>
        <begin position="992"/>
        <end position="1012"/>
    </location>
</feature>
<feature type="region of interest" description="Disordered" evidence="1">
    <location>
        <begin position="367"/>
        <end position="467"/>
    </location>
</feature>
<evidence type="ECO:0000313" key="5">
    <source>
        <dbReference type="Proteomes" id="UP000578531"/>
    </source>
</evidence>
<feature type="compositionally biased region" description="Basic and acidic residues" evidence="1">
    <location>
        <begin position="371"/>
        <end position="401"/>
    </location>
</feature>
<feature type="domain" description="Ubiquitin-like" evidence="3">
    <location>
        <begin position="750"/>
        <end position="829"/>
    </location>
</feature>
<dbReference type="GO" id="GO:0006355">
    <property type="term" value="P:regulation of DNA-templated transcription"/>
    <property type="evidence" value="ECO:0007669"/>
    <property type="project" value="InterPro"/>
</dbReference>
<dbReference type="EMBL" id="JACCJC010000045">
    <property type="protein sequence ID" value="KAF6232832.1"/>
    <property type="molecule type" value="Genomic_DNA"/>
</dbReference>
<dbReference type="PANTHER" id="PTHR36167">
    <property type="entry name" value="C2H2 FINGER DOMAIN TRANSCRIPTION FACTOR (EUROFUNG)-RELATED"/>
    <property type="match status" value="1"/>
</dbReference>
<feature type="region of interest" description="Disordered" evidence="1">
    <location>
        <begin position="984"/>
        <end position="1021"/>
    </location>
</feature>
<evidence type="ECO:0008006" key="6">
    <source>
        <dbReference type="Google" id="ProtNLM"/>
    </source>
</evidence>
<dbReference type="GeneID" id="59290701"/>
<name>A0A8H6FQE2_9LECA</name>
<dbReference type="PROSITE" id="PS50096">
    <property type="entry name" value="IQ"/>
    <property type="match status" value="1"/>
</dbReference>
<feature type="region of interest" description="Disordered" evidence="1">
    <location>
        <begin position="200"/>
        <end position="301"/>
    </location>
</feature>
<feature type="compositionally biased region" description="Gly residues" evidence="1">
    <location>
        <begin position="240"/>
        <end position="250"/>
    </location>
</feature>
<evidence type="ECO:0000313" key="4">
    <source>
        <dbReference type="EMBL" id="KAF6232832.1"/>
    </source>
</evidence>
<dbReference type="Pfam" id="PF22893">
    <property type="entry name" value="ULD_2"/>
    <property type="match status" value="1"/>
</dbReference>
<dbReference type="InterPro" id="IPR039327">
    <property type="entry name" value="CON7-like"/>
</dbReference>
<protein>
    <recommendedName>
        <fullName evidence="6">Fungal N-terminal domain-containing protein</fullName>
    </recommendedName>
</protein>
<sequence length="1042" mass="115524">MDPLSVATSVAGVAATGLQLSQTIYDLISTFYEAEREMSSIANDISLLATVLHQLEGVLRRDSRVYQPRMVEVVHEILDTCEDVFQSISKFISVSCQDTRSSTRFQSKVRWYFQRHRVRPLQAGLESMKSTLNVLLHVVQLARATEAAKFFIPNAGTVFTQADIRKESRMLVGVVLENRRSILSLKQIEEDRDRRQNLRNIIENKRDSEGTDSDVALDGGAPKTERKARPTERTNIGGFSSVGGWAGGGSANTSTHMDSFPKAAKDSATDTTYNNKENKKKTTTTGLDSGFGIWGPREEGNEVEEAEEIKARGEDGWVTFTTTTTTEKEHKKNAWLNDVSKNPDPTVIDNAPENTVAAADGSWSAWGVASNEDKEAKEKMEERKNIQKGVEDNDRRSRDVSPDLSVPARSSSQSEHIVEDYKVSEAGSGGSRLISVNESPDLVHADSASISQPSHSGINSDPQSQSPASVHYFIAPEIPLADETVHSLMEDLAMEPSGPQITASTKGLDTKFGKSQWSPPETEIVTPTAQWFLSVVPHESSVTALIVRPRPGDANHLRTRAEETAKTLLLNWTTVDPGVISGEESFWNSGRWNSTNDSYFHPHRPARDENVPTQPYHVPYPHQSYPTYTPQQWYAPPVFPPLPSPPVFTPLPPPLPVTTPSPPPEDKQTDSEELARLKKLILDEKAEQDERAAAAAAAAAVPPSTAAVVSIATEDTSEDAMQRENNYTEAEDSMQRQQVHITPWKAEPSRQQPVIMRDWLGRKFIFPVDMCQTWEGLHNLIQEAFGHELKHRSMVEKGYYNISHVTGEIILPSIWELFVRPGLEINMELQDVLDADIDDSGGKAMVGGRREKTGPKTLTPPHAPEVTTLGIPMVLQSRSDEEASTDDVADDEADYSVPDGISYVELSDPRYLSIEKVLLEQKMAKVEAEMKLERNRRFFQLKQQLMDQGAAIHARQDAADHAEQDNKLAWLEKQVRDQKEVLDGLPPLLMTPPSSNAGDSLSKSPSSPQRNPSFVARLLGRIPSRSIRSRGSIQSQQMITEG</sequence>
<keyword evidence="5" id="KW-1185">Reference proteome</keyword>
<feature type="compositionally biased region" description="Pro residues" evidence="1">
    <location>
        <begin position="650"/>
        <end position="663"/>
    </location>
</feature>
<feature type="region of interest" description="Disordered" evidence="1">
    <location>
        <begin position="650"/>
        <end position="671"/>
    </location>
</feature>
<evidence type="ECO:0000259" key="3">
    <source>
        <dbReference type="Pfam" id="PF22893"/>
    </source>
</evidence>
<dbReference type="PANTHER" id="PTHR36167:SF4">
    <property type="entry name" value="FUNGAL N-TERMINAL DOMAIN-CONTAINING PROTEIN"/>
    <property type="match status" value="1"/>
</dbReference>
<gene>
    <name evidence="4" type="ORF">HO173_009048</name>
</gene>
<proteinExistence type="predicted"/>
<dbReference type="OrthoDB" id="3045089at2759"/>
<dbReference type="InterPro" id="IPR054464">
    <property type="entry name" value="ULD_fung"/>
</dbReference>
<feature type="region of interest" description="Disordered" evidence="1">
    <location>
        <begin position="844"/>
        <end position="863"/>
    </location>
</feature>
<dbReference type="AlphaFoldDB" id="A0A8H6FQE2"/>
<feature type="compositionally biased region" description="Basic and acidic residues" evidence="1">
    <location>
        <begin position="223"/>
        <end position="232"/>
    </location>
</feature>
<dbReference type="RefSeq" id="XP_037162258.1">
    <property type="nucleotide sequence ID" value="XM_037310942.1"/>
</dbReference>
<dbReference type="Pfam" id="PF17111">
    <property type="entry name" value="PigL_N"/>
    <property type="match status" value="1"/>
</dbReference>
<feature type="compositionally biased region" description="Basic and acidic residues" evidence="1">
    <location>
        <begin position="200"/>
        <end position="209"/>
    </location>
</feature>
<feature type="domain" description="Azaphilone pigments biosynthesis cluster protein L N-terminal" evidence="2">
    <location>
        <begin position="1"/>
        <end position="149"/>
    </location>
</feature>
<accession>A0A8H6FQE2</accession>
<evidence type="ECO:0000256" key="1">
    <source>
        <dbReference type="SAM" id="MobiDB-lite"/>
    </source>
</evidence>
<feature type="compositionally biased region" description="Polar residues" evidence="1">
    <location>
        <begin position="448"/>
        <end position="467"/>
    </location>
</feature>
<dbReference type="Proteomes" id="UP000578531">
    <property type="component" value="Unassembled WGS sequence"/>
</dbReference>
<dbReference type="InterPro" id="IPR031348">
    <property type="entry name" value="PigL_N"/>
</dbReference>
<evidence type="ECO:0000259" key="2">
    <source>
        <dbReference type="Pfam" id="PF17111"/>
    </source>
</evidence>